<gene>
    <name evidence="1" type="ORF">QEZ40_001076</name>
</gene>
<protein>
    <submittedName>
        <fullName evidence="1">Uncharacterized protein</fullName>
    </submittedName>
</protein>
<proteinExistence type="predicted"/>
<dbReference type="Proteomes" id="UP001223390">
    <property type="component" value="Unassembled WGS sequence"/>
</dbReference>
<evidence type="ECO:0000313" key="2">
    <source>
        <dbReference type="Proteomes" id="UP001223390"/>
    </source>
</evidence>
<dbReference type="RefSeq" id="WP_285342058.1">
    <property type="nucleotide sequence ID" value="NZ_JASITI010000013.1"/>
</dbReference>
<reference evidence="1 2" key="1">
    <citation type="submission" date="2023-05" db="EMBL/GenBank/DDBJ databases">
        <title>Sequencing and Assembly of Streptomyces sp. NP73.</title>
        <authorList>
            <person name="Konwar A.N."/>
            <person name="Saikia K."/>
            <person name="Thakur D."/>
        </authorList>
    </citation>
    <scope>NUCLEOTIDE SEQUENCE [LARGE SCALE GENOMIC DNA]</scope>
    <source>
        <strain evidence="1 2">NP73</strain>
    </source>
</reference>
<accession>A0ABT7GSC6</accession>
<name>A0ABT7GSC6_9ACTN</name>
<organism evidence="1 2">
    <name type="scientific">Streptomyces katrae</name>
    <dbReference type="NCBI Taxonomy" id="68223"/>
    <lineage>
        <taxon>Bacteria</taxon>
        <taxon>Bacillati</taxon>
        <taxon>Actinomycetota</taxon>
        <taxon>Actinomycetes</taxon>
        <taxon>Kitasatosporales</taxon>
        <taxon>Streptomycetaceae</taxon>
        <taxon>Streptomyces</taxon>
    </lineage>
</organism>
<dbReference type="EMBL" id="JASITI010000013">
    <property type="protein sequence ID" value="MDK9496494.1"/>
    <property type="molecule type" value="Genomic_DNA"/>
</dbReference>
<comment type="caution">
    <text evidence="1">The sequence shown here is derived from an EMBL/GenBank/DDBJ whole genome shotgun (WGS) entry which is preliminary data.</text>
</comment>
<keyword evidence="2" id="KW-1185">Reference proteome</keyword>
<sequence>MPELIAALFTLLAQAAAAVNPALLVRRRRRLRRLADHARGIAVRVPCDLRDRGLTADRWCEGHLELPPGGAAGPVRWYAEGAPAALPAGFPPLEPVSADELSVAFRSEDGATELRLHPDEAPMVLRVLRAGA</sequence>
<evidence type="ECO:0000313" key="1">
    <source>
        <dbReference type="EMBL" id="MDK9496494.1"/>
    </source>
</evidence>